<dbReference type="InterPro" id="IPR007197">
    <property type="entry name" value="rSAM"/>
</dbReference>
<evidence type="ECO:0000256" key="4">
    <source>
        <dbReference type="ARBA" id="ARBA00023004"/>
    </source>
</evidence>
<dbReference type="CDD" id="cd01335">
    <property type="entry name" value="Radical_SAM"/>
    <property type="match status" value="1"/>
</dbReference>
<keyword evidence="2" id="KW-0949">S-adenosyl-L-methionine</keyword>
<dbReference type="PANTHER" id="PTHR11228:SF7">
    <property type="entry name" value="PQQA PEPTIDE CYCLASE"/>
    <property type="match status" value="1"/>
</dbReference>
<gene>
    <name evidence="8" type="ORF">OMM_02562</name>
</gene>
<dbReference type="InterPro" id="IPR023885">
    <property type="entry name" value="4Fe4S-binding_SPASM_dom"/>
</dbReference>
<dbReference type="Proteomes" id="UP000189670">
    <property type="component" value="Unassembled WGS sequence"/>
</dbReference>
<dbReference type="SFLD" id="SFLDG01067">
    <property type="entry name" value="SPASM/twitch_domain_containing"/>
    <property type="match status" value="1"/>
</dbReference>
<keyword evidence="5" id="KW-0411">Iron-sulfur</keyword>
<evidence type="ECO:0000256" key="1">
    <source>
        <dbReference type="ARBA" id="ARBA00001966"/>
    </source>
</evidence>
<dbReference type="GO" id="GO:0051536">
    <property type="term" value="F:iron-sulfur cluster binding"/>
    <property type="evidence" value="ECO:0007669"/>
    <property type="project" value="UniProtKB-KW"/>
</dbReference>
<dbReference type="CDD" id="cd21109">
    <property type="entry name" value="SPASM"/>
    <property type="match status" value="1"/>
</dbReference>
<protein>
    <recommendedName>
        <fullName evidence="10">Radical SAM domain-containing protein</fullName>
    </recommendedName>
</protein>
<accession>A0A1V1P968</accession>
<dbReference type="SUPFAM" id="SSF102114">
    <property type="entry name" value="Radical SAM enzymes"/>
    <property type="match status" value="1"/>
</dbReference>
<feature type="domain" description="4Fe4S-binding SPASM" evidence="7">
    <location>
        <begin position="242"/>
        <end position="297"/>
    </location>
</feature>
<dbReference type="Pfam" id="PF13186">
    <property type="entry name" value="SPASM"/>
    <property type="match status" value="1"/>
</dbReference>
<evidence type="ECO:0000259" key="6">
    <source>
        <dbReference type="Pfam" id="PF04055"/>
    </source>
</evidence>
<proteinExistence type="predicted"/>
<dbReference type="AlphaFoldDB" id="A0A1V1P968"/>
<feature type="domain" description="Radical SAM core" evidence="6">
    <location>
        <begin position="18"/>
        <end position="179"/>
    </location>
</feature>
<dbReference type="SFLD" id="SFLDS00029">
    <property type="entry name" value="Radical_SAM"/>
    <property type="match status" value="1"/>
</dbReference>
<comment type="cofactor">
    <cofactor evidence="1">
        <name>[4Fe-4S] cluster</name>
        <dbReference type="ChEBI" id="CHEBI:49883"/>
    </cofactor>
</comment>
<evidence type="ECO:0008006" key="10">
    <source>
        <dbReference type="Google" id="ProtNLM"/>
    </source>
</evidence>
<evidence type="ECO:0000256" key="3">
    <source>
        <dbReference type="ARBA" id="ARBA00022723"/>
    </source>
</evidence>
<organism evidence="8 9">
    <name type="scientific">Candidatus Magnetoglobus multicellularis str. Araruama</name>
    <dbReference type="NCBI Taxonomy" id="890399"/>
    <lineage>
        <taxon>Bacteria</taxon>
        <taxon>Pseudomonadati</taxon>
        <taxon>Thermodesulfobacteriota</taxon>
        <taxon>Desulfobacteria</taxon>
        <taxon>Desulfobacterales</taxon>
        <taxon>Desulfobacteraceae</taxon>
        <taxon>Candidatus Magnetoglobus</taxon>
    </lineage>
</organism>
<sequence>MLNNHMVFPLSPIAYSLELTYACKHRCPGCANKWNNGHARHMVFWKRILNCIAPPDHRHQYAEIIRVTGGEPTLHHQFTEIIQYIDQLNIPHALFTSGRWAYPRHVIDCYQSCNNFTGMLISLHGHTKSSHQQFVQANELHIFSEICDTIEQVAKSGLTVFTNTVLTRFNCAHVDEIIQLSKDLGAECAVFNRFIGECLEIQPTVKQLKHALEKIKAYDRATCHMGNCIPQCFVPDLSDPPCAGFEHCAISPEGWIRPDNLTTQVFGNILETSIEDIWQSQRARAYRLVCHPDCLQCAELMNCRGGERSEIIEYGLKQDRLMTSRFKSPIQQCITLDPAWHPLPLFRIRKHTDGLILTRYNLSLPVDNRMQPILDAMNGQNTIHALQQNFGDNVIDVIGILAQKGFLSFQ</sequence>
<dbReference type="InterPro" id="IPR013785">
    <property type="entry name" value="Aldolase_TIM"/>
</dbReference>
<name>A0A1V1P968_9BACT</name>
<dbReference type="GO" id="GO:0046872">
    <property type="term" value="F:metal ion binding"/>
    <property type="evidence" value="ECO:0007669"/>
    <property type="project" value="UniProtKB-KW"/>
</dbReference>
<dbReference type="InterPro" id="IPR058240">
    <property type="entry name" value="rSAM_sf"/>
</dbReference>
<evidence type="ECO:0000256" key="2">
    <source>
        <dbReference type="ARBA" id="ARBA00022691"/>
    </source>
</evidence>
<dbReference type="Gene3D" id="3.20.20.70">
    <property type="entry name" value="Aldolase class I"/>
    <property type="match status" value="1"/>
</dbReference>
<comment type="caution">
    <text evidence="8">The sequence shown here is derived from an EMBL/GenBank/DDBJ whole genome shotgun (WGS) entry which is preliminary data.</text>
</comment>
<dbReference type="InterPro" id="IPR050377">
    <property type="entry name" value="Radical_SAM_PqqE_MftC-like"/>
</dbReference>
<evidence type="ECO:0000313" key="9">
    <source>
        <dbReference type="Proteomes" id="UP000189670"/>
    </source>
</evidence>
<dbReference type="PANTHER" id="PTHR11228">
    <property type="entry name" value="RADICAL SAM DOMAIN PROTEIN"/>
    <property type="match status" value="1"/>
</dbReference>
<dbReference type="GO" id="GO:0003824">
    <property type="term" value="F:catalytic activity"/>
    <property type="evidence" value="ECO:0007669"/>
    <property type="project" value="InterPro"/>
</dbReference>
<dbReference type="Pfam" id="PF04055">
    <property type="entry name" value="Radical_SAM"/>
    <property type="match status" value="1"/>
</dbReference>
<evidence type="ECO:0000259" key="7">
    <source>
        <dbReference type="Pfam" id="PF13186"/>
    </source>
</evidence>
<evidence type="ECO:0000256" key="5">
    <source>
        <dbReference type="ARBA" id="ARBA00023014"/>
    </source>
</evidence>
<evidence type="ECO:0000313" key="8">
    <source>
        <dbReference type="EMBL" id="ETR71338.1"/>
    </source>
</evidence>
<keyword evidence="4" id="KW-0408">Iron</keyword>
<keyword evidence="3" id="KW-0479">Metal-binding</keyword>
<reference evidence="9" key="1">
    <citation type="submission" date="2012-11" db="EMBL/GenBank/DDBJ databases">
        <authorList>
            <person name="Lucero-Rivera Y.E."/>
            <person name="Tovar-Ramirez D."/>
        </authorList>
    </citation>
    <scope>NUCLEOTIDE SEQUENCE [LARGE SCALE GENOMIC DNA]</scope>
    <source>
        <strain evidence="9">Araruama</strain>
    </source>
</reference>
<dbReference type="EMBL" id="ATBP01000283">
    <property type="protein sequence ID" value="ETR71338.1"/>
    <property type="molecule type" value="Genomic_DNA"/>
</dbReference>